<accession>Q0RTD7</accession>
<dbReference type="STRING" id="326424.FRAAL0489"/>
<gene>
    <name evidence="2" type="ordered locus">FRAAL0489</name>
</gene>
<keyword evidence="3" id="KW-1185">Reference proteome</keyword>
<evidence type="ECO:0000313" key="3">
    <source>
        <dbReference type="Proteomes" id="UP000000657"/>
    </source>
</evidence>
<name>Q0RTD7_FRAAA</name>
<dbReference type="EMBL" id="CT573213">
    <property type="protein sequence ID" value="CAJ59164.2"/>
    <property type="molecule type" value="Genomic_DNA"/>
</dbReference>
<sequence>MSPNGPRGCPEPSGDKGTVPQEAAVPPMRERPRFPSAVLNAPFARPP</sequence>
<evidence type="ECO:0000313" key="2">
    <source>
        <dbReference type="EMBL" id="CAJ59164.2"/>
    </source>
</evidence>
<evidence type="ECO:0000256" key="1">
    <source>
        <dbReference type="SAM" id="MobiDB-lite"/>
    </source>
</evidence>
<reference evidence="2 3" key="1">
    <citation type="journal article" date="2007" name="Genome Res.">
        <title>Genome characteristics of facultatively symbiotic Frankia sp. strains reflect host range and host plant biogeography.</title>
        <authorList>
            <person name="Normand P."/>
            <person name="Lapierre P."/>
            <person name="Tisa L.S."/>
            <person name="Gogarten J.P."/>
            <person name="Alloisio N."/>
            <person name="Bagnarol E."/>
            <person name="Bassi C.A."/>
            <person name="Berry A.M."/>
            <person name="Bickhart D.M."/>
            <person name="Choisne N."/>
            <person name="Couloux A."/>
            <person name="Cournoyer B."/>
            <person name="Cruveiller S."/>
            <person name="Daubin V."/>
            <person name="Demange N."/>
            <person name="Francino M.P."/>
            <person name="Goltsman E."/>
            <person name="Huang Y."/>
            <person name="Kopp O.R."/>
            <person name="Labarre L."/>
            <person name="Lapidus A."/>
            <person name="Lavire C."/>
            <person name="Marechal J."/>
            <person name="Martinez M."/>
            <person name="Mastronunzio J.E."/>
            <person name="Mullin B.C."/>
            <person name="Niemann J."/>
            <person name="Pujic P."/>
            <person name="Rawnsley T."/>
            <person name="Rouy Z."/>
            <person name="Schenowitz C."/>
            <person name="Sellstedt A."/>
            <person name="Tavares F."/>
            <person name="Tomkins J.P."/>
            <person name="Vallenet D."/>
            <person name="Valverde C."/>
            <person name="Wall L.G."/>
            <person name="Wang Y."/>
            <person name="Medigue C."/>
            <person name="Benson D.R."/>
        </authorList>
    </citation>
    <scope>NUCLEOTIDE SEQUENCE [LARGE SCALE GENOMIC DNA]</scope>
    <source>
        <strain evidence="3">DSM 45986 / CECT 9034 / ACN14a</strain>
    </source>
</reference>
<dbReference type="HOGENOM" id="CLU_3168381_0_0_11"/>
<dbReference type="KEGG" id="fal:FRAAL0489"/>
<organism evidence="2 3">
    <name type="scientific">Frankia alni (strain DSM 45986 / CECT 9034 / ACN14a)</name>
    <dbReference type="NCBI Taxonomy" id="326424"/>
    <lineage>
        <taxon>Bacteria</taxon>
        <taxon>Bacillati</taxon>
        <taxon>Actinomycetota</taxon>
        <taxon>Actinomycetes</taxon>
        <taxon>Frankiales</taxon>
        <taxon>Frankiaceae</taxon>
        <taxon>Frankia</taxon>
    </lineage>
</organism>
<protein>
    <submittedName>
        <fullName evidence="2">Uncharacterized protein</fullName>
    </submittedName>
</protein>
<dbReference type="Proteomes" id="UP000000657">
    <property type="component" value="Chromosome"/>
</dbReference>
<dbReference type="AlphaFoldDB" id="Q0RTD7"/>
<proteinExistence type="predicted"/>
<feature type="region of interest" description="Disordered" evidence="1">
    <location>
        <begin position="1"/>
        <end position="47"/>
    </location>
</feature>